<evidence type="ECO:0000313" key="2">
    <source>
        <dbReference type="EMBL" id="CAF4682347.1"/>
    </source>
</evidence>
<gene>
    <name evidence="2" type="ORF">GIL414_LOCUS42331</name>
</gene>
<protein>
    <recommendedName>
        <fullName evidence="1">PI-PLC Y-box domain-containing protein</fullName>
    </recommendedName>
</protein>
<dbReference type="GO" id="GO:0004435">
    <property type="term" value="F:phosphatidylinositol-4,5-bisphosphate phospholipase C activity"/>
    <property type="evidence" value="ECO:0007669"/>
    <property type="project" value="InterPro"/>
</dbReference>
<feature type="non-terminal residue" evidence="2">
    <location>
        <position position="81"/>
    </location>
</feature>
<dbReference type="Proteomes" id="UP000681720">
    <property type="component" value="Unassembled WGS sequence"/>
</dbReference>
<dbReference type="InterPro" id="IPR001192">
    <property type="entry name" value="PI-PLC_fam"/>
</dbReference>
<proteinExistence type="predicted"/>
<evidence type="ECO:0000259" key="1">
    <source>
        <dbReference type="PROSITE" id="PS50008"/>
    </source>
</evidence>
<comment type="caution">
    <text evidence="2">The sequence shown here is derived from an EMBL/GenBank/DDBJ whole genome shotgun (WGS) entry which is preliminary data.</text>
</comment>
<dbReference type="SUPFAM" id="SSF51695">
    <property type="entry name" value="PLC-like phosphodiesterases"/>
    <property type="match status" value="1"/>
</dbReference>
<dbReference type="PROSITE" id="PS50008">
    <property type="entry name" value="PIPLC_Y_DOMAIN"/>
    <property type="match status" value="1"/>
</dbReference>
<name>A0A8S3A226_9BILA</name>
<dbReference type="EMBL" id="CAJOBJ010122349">
    <property type="protein sequence ID" value="CAF4682347.1"/>
    <property type="molecule type" value="Genomic_DNA"/>
</dbReference>
<dbReference type="AlphaFoldDB" id="A0A8S3A226"/>
<dbReference type="InterPro" id="IPR001711">
    <property type="entry name" value="PLipase_C_Pinositol-sp_Y"/>
</dbReference>
<dbReference type="GO" id="GO:0035556">
    <property type="term" value="P:intracellular signal transduction"/>
    <property type="evidence" value="ECO:0007669"/>
    <property type="project" value="InterPro"/>
</dbReference>
<accession>A0A8S3A226</accession>
<feature type="domain" description="PI-PLC Y-box" evidence="1">
    <location>
        <begin position="2"/>
        <end position="37"/>
    </location>
</feature>
<dbReference type="PANTHER" id="PTHR10336:SF209">
    <property type="entry name" value="PHOSPHOINOSITIDE PHOSPHOLIPASE C"/>
    <property type="match status" value="1"/>
</dbReference>
<dbReference type="Gene3D" id="3.20.20.190">
    <property type="entry name" value="Phosphatidylinositol (PI) phosphodiesterase"/>
    <property type="match status" value="1"/>
</dbReference>
<dbReference type="InterPro" id="IPR017946">
    <property type="entry name" value="PLC-like_Pdiesterase_TIM-brl"/>
</dbReference>
<dbReference type="Pfam" id="PF00387">
    <property type="entry name" value="PI-PLC-Y"/>
    <property type="match status" value="1"/>
</dbReference>
<sequence length="81" mass="9167">IQMAALNFQNEDDIMPLCYGKFLDNGGCGYVLKPKYLINAHETDYNPLNPKLNLDWAKVLTLTIISAQFLSRSMADIFDIP</sequence>
<dbReference type="PANTHER" id="PTHR10336">
    <property type="entry name" value="PHOSPHOINOSITIDE-SPECIFIC PHOSPHOLIPASE C FAMILY PROTEIN"/>
    <property type="match status" value="1"/>
</dbReference>
<feature type="non-terminal residue" evidence="2">
    <location>
        <position position="1"/>
    </location>
</feature>
<evidence type="ECO:0000313" key="3">
    <source>
        <dbReference type="Proteomes" id="UP000681720"/>
    </source>
</evidence>
<dbReference type="GO" id="GO:0006629">
    <property type="term" value="P:lipid metabolic process"/>
    <property type="evidence" value="ECO:0007669"/>
    <property type="project" value="InterPro"/>
</dbReference>
<organism evidence="2 3">
    <name type="scientific">Rotaria magnacalcarata</name>
    <dbReference type="NCBI Taxonomy" id="392030"/>
    <lineage>
        <taxon>Eukaryota</taxon>
        <taxon>Metazoa</taxon>
        <taxon>Spiralia</taxon>
        <taxon>Gnathifera</taxon>
        <taxon>Rotifera</taxon>
        <taxon>Eurotatoria</taxon>
        <taxon>Bdelloidea</taxon>
        <taxon>Philodinida</taxon>
        <taxon>Philodinidae</taxon>
        <taxon>Rotaria</taxon>
    </lineage>
</organism>
<reference evidence="2" key="1">
    <citation type="submission" date="2021-02" db="EMBL/GenBank/DDBJ databases">
        <authorList>
            <person name="Nowell W R."/>
        </authorList>
    </citation>
    <scope>NUCLEOTIDE SEQUENCE</scope>
</reference>